<gene>
    <name evidence="10" type="ORF">FSW04_11490</name>
</gene>
<protein>
    <submittedName>
        <fullName evidence="10">Acyl-CoA dehydrogenase</fullName>
    </submittedName>
</protein>
<proteinExistence type="inferred from homology"/>
<dbReference type="Pfam" id="PF00441">
    <property type="entry name" value="Acyl-CoA_dh_1"/>
    <property type="match status" value="1"/>
</dbReference>
<dbReference type="GO" id="GO:0050660">
    <property type="term" value="F:flavin adenine dinucleotide binding"/>
    <property type="evidence" value="ECO:0007669"/>
    <property type="project" value="InterPro"/>
</dbReference>
<dbReference type="SUPFAM" id="SSF56645">
    <property type="entry name" value="Acyl-CoA dehydrogenase NM domain-like"/>
    <property type="match status" value="1"/>
</dbReference>
<evidence type="ECO:0000256" key="2">
    <source>
        <dbReference type="ARBA" id="ARBA00009347"/>
    </source>
</evidence>
<dbReference type="InterPro" id="IPR009075">
    <property type="entry name" value="AcylCo_DH/oxidase_C"/>
</dbReference>
<evidence type="ECO:0000313" key="10">
    <source>
        <dbReference type="EMBL" id="QEC48128.1"/>
    </source>
</evidence>
<evidence type="ECO:0000259" key="9">
    <source>
        <dbReference type="Pfam" id="PF02771"/>
    </source>
</evidence>
<dbReference type="Gene3D" id="2.40.110.10">
    <property type="entry name" value="Butyryl-CoA Dehydrogenase, subunit A, domain 2"/>
    <property type="match status" value="1"/>
</dbReference>
<evidence type="ECO:0000256" key="5">
    <source>
        <dbReference type="ARBA" id="ARBA00023002"/>
    </source>
</evidence>
<dbReference type="GO" id="GO:0005737">
    <property type="term" value="C:cytoplasm"/>
    <property type="evidence" value="ECO:0007669"/>
    <property type="project" value="TreeGrafter"/>
</dbReference>
<dbReference type="Proteomes" id="UP000321805">
    <property type="component" value="Chromosome"/>
</dbReference>
<dbReference type="GO" id="GO:0003995">
    <property type="term" value="F:acyl-CoA dehydrogenase activity"/>
    <property type="evidence" value="ECO:0007669"/>
    <property type="project" value="TreeGrafter"/>
</dbReference>
<comment type="cofactor">
    <cofactor evidence="1 6">
        <name>FAD</name>
        <dbReference type="ChEBI" id="CHEBI:57692"/>
    </cofactor>
</comment>
<keyword evidence="5 6" id="KW-0560">Oxidoreductase</keyword>
<name>A0A5B8U5L0_9ACTN</name>
<evidence type="ECO:0000313" key="11">
    <source>
        <dbReference type="Proteomes" id="UP000321805"/>
    </source>
</evidence>
<comment type="similarity">
    <text evidence="2 6">Belongs to the acyl-CoA dehydrogenase family.</text>
</comment>
<reference evidence="10 11" key="1">
    <citation type="journal article" date="2018" name="J. Microbiol.">
        <title>Baekduia soli gen. nov., sp. nov., a novel bacterium isolated from the soil of Baekdu Mountain and proposal of a novel family name, Baekduiaceae fam. nov.</title>
        <authorList>
            <person name="An D.S."/>
            <person name="Siddiqi M.Z."/>
            <person name="Kim K.H."/>
            <person name="Yu H.S."/>
            <person name="Im W.T."/>
        </authorList>
    </citation>
    <scope>NUCLEOTIDE SEQUENCE [LARGE SCALE GENOMIC DNA]</scope>
    <source>
        <strain evidence="10 11">BR7-21</strain>
    </source>
</reference>
<dbReference type="Gene3D" id="1.20.140.10">
    <property type="entry name" value="Butyryl-CoA Dehydrogenase, subunit A, domain 3"/>
    <property type="match status" value="1"/>
</dbReference>
<dbReference type="Gene3D" id="1.10.540.10">
    <property type="entry name" value="Acyl-CoA dehydrogenase/oxidase, N-terminal domain"/>
    <property type="match status" value="1"/>
</dbReference>
<sequence length="394" mass="42172">MINPSAALPVLPLVESDEHRLLRESVREIAGGFGHEYFARVRREGRPPSELWEALAGHGFLGVNIPEEYDGGGQGLLELALVEEEVSAAGCPLLPLMVSPGVAGTILSLHGSAEQKDRWLRPLGTGKGHYALAVTEPDAGSNSHKISTRARRDGDSWVLRGTKTYISGVEDSQVMLVMARTGEADERGRGRLSMFLVDVDAPGLERQPIETVSEAPEQQWTLFFDDVVVGEDRLVGGEGAGLQAGFDGLNPERILGAAVCIGVGRYALDRASEYANKREVWGRPIGAHQGVAHPLADAKIALEAARLMTYKAAVLQDAGAPAGEASNMAKLLAADAGGRCLDQAIQTHGGNGLSVEYGLADLWFIVRLMKIAPVSREMVLNYVAQHSLGLPRSY</sequence>
<dbReference type="AlphaFoldDB" id="A0A5B8U5L0"/>
<dbReference type="Pfam" id="PF02770">
    <property type="entry name" value="Acyl-CoA_dh_M"/>
    <property type="match status" value="1"/>
</dbReference>
<dbReference type="PIRSF" id="PIRSF016578">
    <property type="entry name" value="HsaA"/>
    <property type="match status" value="1"/>
</dbReference>
<dbReference type="InterPro" id="IPR050741">
    <property type="entry name" value="Acyl-CoA_dehydrogenase"/>
</dbReference>
<feature type="domain" description="Acyl-CoA dehydrogenase/oxidase C-terminal" evidence="7">
    <location>
        <begin position="241"/>
        <end position="386"/>
    </location>
</feature>
<evidence type="ECO:0000259" key="8">
    <source>
        <dbReference type="Pfam" id="PF02770"/>
    </source>
</evidence>
<dbReference type="KEGG" id="bsol:FSW04_11490"/>
<dbReference type="InterPro" id="IPR009100">
    <property type="entry name" value="AcylCoA_DH/oxidase_NM_dom_sf"/>
</dbReference>
<evidence type="ECO:0000256" key="6">
    <source>
        <dbReference type="RuleBase" id="RU362125"/>
    </source>
</evidence>
<evidence type="ECO:0000259" key="7">
    <source>
        <dbReference type="Pfam" id="PF00441"/>
    </source>
</evidence>
<dbReference type="Pfam" id="PF02771">
    <property type="entry name" value="Acyl-CoA_dh_N"/>
    <property type="match status" value="1"/>
</dbReference>
<dbReference type="SUPFAM" id="SSF47203">
    <property type="entry name" value="Acyl-CoA dehydrogenase C-terminal domain-like"/>
    <property type="match status" value="1"/>
</dbReference>
<accession>A0A5B8U5L0</accession>
<feature type="domain" description="Acyl-CoA dehydrogenase/oxidase N-terminal" evidence="9">
    <location>
        <begin position="16"/>
        <end position="126"/>
    </location>
</feature>
<dbReference type="EMBL" id="CP042430">
    <property type="protein sequence ID" value="QEC48128.1"/>
    <property type="molecule type" value="Genomic_DNA"/>
</dbReference>
<dbReference type="FunFam" id="2.40.110.10:FF:000002">
    <property type="entry name" value="Acyl-CoA dehydrogenase fadE12"/>
    <property type="match status" value="1"/>
</dbReference>
<dbReference type="PANTHER" id="PTHR48083:SF1">
    <property type="entry name" value="DEHYDROGENASE, PUTATIVE (AFU_ORTHOLOGUE AFUA_7G06510)-RELATED"/>
    <property type="match status" value="1"/>
</dbReference>
<dbReference type="InterPro" id="IPR013786">
    <property type="entry name" value="AcylCoA_DH/ox_N"/>
</dbReference>
<evidence type="ECO:0000256" key="3">
    <source>
        <dbReference type="ARBA" id="ARBA00022630"/>
    </source>
</evidence>
<dbReference type="OrthoDB" id="8876745at2"/>
<dbReference type="GO" id="GO:0033539">
    <property type="term" value="P:fatty acid beta-oxidation using acyl-CoA dehydrogenase"/>
    <property type="evidence" value="ECO:0007669"/>
    <property type="project" value="TreeGrafter"/>
</dbReference>
<dbReference type="FunFam" id="1.20.140.10:FF:000012">
    <property type="entry name" value="Acyl-CoA dehydrogenase fadE12"/>
    <property type="match status" value="1"/>
</dbReference>
<evidence type="ECO:0000256" key="4">
    <source>
        <dbReference type="ARBA" id="ARBA00022827"/>
    </source>
</evidence>
<dbReference type="InterPro" id="IPR037069">
    <property type="entry name" value="AcylCoA_DH/ox_N_sf"/>
</dbReference>
<evidence type="ECO:0000256" key="1">
    <source>
        <dbReference type="ARBA" id="ARBA00001974"/>
    </source>
</evidence>
<dbReference type="CDD" id="cd00567">
    <property type="entry name" value="ACAD"/>
    <property type="match status" value="1"/>
</dbReference>
<feature type="domain" description="Acyl-CoA oxidase/dehydrogenase middle" evidence="8">
    <location>
        <begin position="131"/>
        <end position="227"/>
    </location>
</feature>
<dbReference type="InterPro" id="IPR036250">
    <property type="entry name" value="AcylCo_DH-like_C"/>
</dbReference>
<keyword evidence="11" id="KW-1185">Reference proteome</keyword>
<organism evidence="10 11">
    <name type="scientific">Baekduia soli</name>
    <dbReference type="NCBI Taxonomy" id="496014"/>
    <lineage>
        <taxon>Bacteria</taxon>
        <taxon>Bacillati</taxon>
        <taxon>Actinomycetota</taxon>
        <taxon>Thermoleophilia</taxon>
        <taxon>Solirubrobacterales</taxon>
        <taxon>Baekduiaceae</taxon>
        <taxon>Baekduia</taxon>
    </lineage>
</organism>
<keyword evidence="3 6" id="KW-0285">Flavoprotein</keyword>
<dbReference type="PANTHER" id="PTHR48083">
    <property type="entry name" value="MEDIUM-CHAIN SPECIFIC ACYL-COA DEHYDROGENASE, MITOCHONDRIAL-RELATED"/>
    <property type="match status" value="1"/>
</dbReference>
<dbReference type="InterPro" id="IPR006091">
    <property type="entry name" value="Acyl-CoA_Oxase/DH_mid-dom"/>
</dbReference>
<keyword evidence="4 6" id="KW-0274">FAD</keyword>
<dbReference type="InterPro" id="IPR046373">
    <property type="entry name" value="Acyl-CoA_Oxase/DH_mid-dom_sf"/>
</dbReference>